<feature type="compositionally biased region" description="Polar residues" evidence="2">
    <location>
        <begin position="215"/>
        <end position="238"/>
    </location>
</feature>
<reference evidence="4 5" key="1">
    <citation type="submission" date="2024-07" db="EMBL/GenBank/DDBJ databases">
        <title>Section-level genome sequencing and comparative genomics of Aspergillus sections Usti and Cavernicolus.</title>
        <authorList>
            <consortium name="Lawrence Berkeley National Laboratory"/>
            <person name="Nybo J.L."/>
            <person name="Vesth T.C."/>
            <person name="Theobald S."/>
            <person name="Frisvad J.C."/>
            <person name="Larsen T.O."/>
            <person name="Kjaerboelling I."/>
            <person name="Rothschild-Mancinelli K."/>
            <person name="Lyhne E.K."/>
            <person name="Kogle M.E."/>
            <person name="Barry K."/>
            <person name="Clum A."/>
            <person name="Na H."/>
            <person name="Ledsgaard L."/>
            <person name="Lin J."/>
            <person name="Lipzen A."/>
            <person name="Kuo A."/>
            <person name="Riley R."/>
            <person name="Mondo S."/>
            <person name="Labutti K."/>
            <person name="Haridas S."/>
            <person name="Pangalinan J."/>
            <person name="Salamov A.A."/>
            <person name="Simmons B.A."/>
            <person name="Magnuson J.K."/>
            <person name="Chen J."/>
            <person name="Drula E."/>
            <person name="Henrissat B."/>
            <person name="Wiebenga A."/>
            <person name="Lubbers R.J."/>
            <person name="Gomes A.C."/>
            <person name="Makela M.R."/>
            <person name="Stajich J."/>
            <person name="Grigoriev I.V."/>
            <person name="Mortensen U.H."/>
            <person name="De Vries R.P."/>
            <person name="Baker S.E."/>
            <person name="Andersen M.R."/>
        </authorList>
    </citation>
    <scope>NUCLEOTIDE SEQUENCE [LARGE SCALE GENOMIC DNA]</scope>
    <source>
        <strain evidence="4 5">CBS 209.92</strain>
    </source>
</reference>
<keyword evidence="5" id="KW-1185">Reference proteome</keyword>
<evidence type="ECO:0000313" key="4">
    <source>
        <dbReference type="EMBL" id="KAL2787498.1"/>
    </source>
</evidence>
<dbReference type="EMBL" id="JBFTWV010000095">
    <property type="protein sequence ID" value="KAL2787498.1"/>
    <property type="molecule type" value="Genomic_DNA"/>
</dbReference>
<dbReference type="Pfam" id="PF12146">
    <property type="entry name" value="Hydrolase_4"/>
    <property type="match status" value="1"/>
</dbReference>
<evidence type="ECO:0000256" key="2">
    <source>
        <dbReference type="SAM" id="MobiDB-lite"/>
    </source>
</evidence>
<dbReference type="InterPro" id="IPR051411">
    <property type="entry name" value="Polyketide_trans_af380"/>
</dbReference>
<sequence length="343" mass="38040">MAEQYEKVQFKTLDGIFLRGRLYPAAQRGPAVILSPGYNVTLTNFPPGVATQLQKSGITALVYDPRNTGSSGGFPRNDINPFAQVEDYSDAFCYLSTLPIVDSRAIFFWGISLSAGIALAAAAVDRRIAGVIAVAPIFKFLPVKERDSRRLKRQMVKDREAQVLRGEEGYVLPIMESLAEIPFNSHVNAQHHEHSNGNMNGTVEDNAEANEEQNGDNQNLATDTTDENGLTHNPNGTTLQSYHRMFLFEPVPEAMTREIHPTPVMFLTPSEDQISPPEKQTAVFESLRGPKRQVFAPGKEHVYVLHGPEMPGLVRWQVEFVWEVVRGAFSGKKVNEEGVGAEF</sequence>
<name>A0ABR4FX25_9EURO</name>
<comment type="similarity">
    <text evidence="1">Belongs to the polyketide transferase af380 family.</text>
</comment>
<dbReference type="Gene3D" id="3.40.50.1820">
    <property type="entry name" value="alpha/beta hydrolase"/>
    <property type="match status" value="1"/>
</dbReference>
<protein>
    <submittedName>
        <fullName evidence="4">Alpha/Beta hydrolase protein</fullName>
    </submittedName>
</protein>
<dbReference type="InterPro" id="IPR022742">
    <property type="entry name" value="Hydrolase_4"/>
</dbReference>
<evidence type="ECO:0000256" key="1">
    <source>
        <dbReference type="ARBA" id="ARBA00029464"/>
    </source>
</evidence>
<accession>A0ABR4FX25</accession>
<dbReference type="SUPFAM" id="SSF53474">
    <property type="entry name" value="alpha/beta-Hydrolases"/>
    <property type="match status" value="1"/>
</dbReference>
<evidence type="ECO:0000259" key="3">
    <source>
        <dbReference type="Pfam" id="PF12146"/>
    </source>
</evidence>
<feature type="domain" description="Serine aminopeptidase S33" evidence="3">
    <location>
        <begin position="31"/>
        <end position="301"/>
    </location>
</feature>
<dbReference type="InterPro" id="IPR029058">
    <property type="entry name" value="AB_hydrolase_fold"/>
</dbReference>
<evidence type="ECO:0000313" key="5">
    <source>
        <dbReference type="Proteomes" id="UP001610563"/>
    </source>
</evidence>
<proteinExistence type="inferred from homology"/>
<dbReference type="PANTHER" id="PTHR47751:SF2">
    <property type="entry name" value="DLTD N-TERMINAL DOMAIN PROTEIN (AFU_ORTHOLOGUE AFUA_8G00380)-RELATED"/>
    <property type="match status" value="1"/>
</dbReference>
<dbReference type="Proteomes" id="UP001610563">
    <property type="component" value="Unassembled WGS sequence"/>
</dbReference>
<comment type="caution">
    <text evidence="4">The sequence shown here is derived from an EMBL/GenBank/DDBJ whole genome shotgun (WGS) entry which is preliminary data.</text>
</comment>
<keyword evidence="4" id="KW-0378">Hydrolase</keyword>
<organism evidence="4 5">
    <name type="scientific">Aspergillus keveii</name>
    <dbReference type="NCBI Taxonomy" id="714993"/>
    <lineage>
        <taxon>Eukaryota</taxon>
        <taxon>Fungi</taxon>
        <taxon>Dikarya</taxon>
        <taxon>Ascomycota</taxon>
        <taxon>Pezizomycotina</taxon>
        <taxon>Eurotiomycetes</taxon>
        <taxon>Eurotiomycetidae</taxon>
        <taxon>Eurotiales</taxon>
        <taxon>Aspergillaceae</taxon>
        <taxon>Aspergillus</taxon>
        <taxon>Aspergillus subgen. Nidulantes</taxon>
    </lineage>
</organism>
<gene>
    <name evidence="4" type="ORF">BJX66DRAFT_353314</name>
</gene>
<dbReference type="Gene3D" id="1.10.10.800">
    <property type="match status" value="1"/>
</dbReference>
<dbReference type="GO" id="GO:0016787">
    <property type="term" value="F:hydrolase activity"/>
    <property type="evidence" value="ECO:0007669"/>
    <property type="project" value="UniProtKB-KW"/>
</dbReference>
<feature type="region of interest" description="Disordered" evidence="2">
    <location>
        <begin position="209"/>
        <end position="238"/>
    </location>
</feature>
<dbReference type="PANTHER" id="PTHR47751">
    <property type="entry name" value="SUPERFAMILY HYDROLASE, PUTATIVE (AFU_ORTHOLOGUE AFUA_2G16580)-RELATED"/>
    <property type="match status" value="1"/>
</dbReference>